<evidence type="ECO:0000259" key="2">
    <source>
        <dbReference type="PROSITE" id="PS51471"/>
    </source>
</evidence>
<dbReference type="Pfam" id="PF14226">
    <property type="entry name" value="DIOX_N"/>
    <property type="match status" value="1"/>
</dbReference>
<dbReference type="GO" id="GO:0046872">
    <property type="term" value="F:metal ion binding"/>
    <property type="evidence" value="ECO:0007669"/>
    <property type="project" value="UniProtKB-KW"/>
</dbReference>
<dbReference type="GO" id="GO:0016491">
    <property type="term" value="F:oxidoreductase activity"/>
    <property type="evidence" value="ECO:0007669"/>
    <property type="project" value="UniProtKB-KW"/>
</dbReference>
<dbReference type="Proteomes" id="UP001230188">
    <property type="component" value="Unassembled WGS sequence"/>
</dbReference>
<dbReference type="InterPro" id="IPR050231">
    <property type="entry name" value="Iron_ascorbate_oxido_reductase"/>
</dbReference>
<keyword evidence="1" id="KW-0560">Oxidoreductase</keyword>
<comment type="similarity">
    <text evidence="1">Belongs to the iron/ascorbate-dependent oxidoreductase family.</text>
</comment>
<dbReference type="PROSITE" id="PS51471">
    <property type="entry name" value="FE2OG_OXY"/>
    <property type="match status" value="1"/>
</dbReference>
<accession>A0AAD7U9A2</accession>
<dbReference type="InterPro" id="IPR026992">
    <property type="entry name" value="DIOX_N"/>
</dbReference>
<evidence type="ECO:0000256" key="1">
    <source>
        <dbReference type="RuleBase" id="RU003682"/>
    </source>
</evidence>
<dbReference type="InterPro" id="IPR027443">
    <property type="entry name" value="IPNS-like_sf"/>
</dbReference>
<dbReference type="PANTHER" id="PTHR47990">
    <property type="entry name" value="2-OXOGLUTARATE (2OG) AND FE(II)-DEPENDENT OXYGENASE SUPERFAMILY PROTEIN-RELATED"/>
    <property type="match status" value="1"/>
</dbReference>
<feature type="domain" description="Fe2OG dioxygenase" evidence="2">
    <location>
        <begin position="152"/>
        <end position="243"/>
    </location>
</feature>
<protein>
    <recommendedName>
        <fullName evidence="2">Fe2OG dioxygenase domain-containing protein</fullName>
    </recommendedName>
</protein>
<proteinExistence type="inferred from homology"/>
<dbReference type="Gene3D" id="2.60.120.330">
    <property type="entry name" value="B-lactam Antibiotic, Isopenicillin N Synthase, Chain"/>
    <property type="match status" value="1"/>
</dbReference>
<keyword evidence="1" id="KW-0408">Iron</keyword>
<comment type="caution">
    <text evidence="3">The sequence shown here is derived from an EMBL/GenBank/DDBJ whole genome shotgun (WGS) entry which is preliminary data.</text>
</comment>
<dbReference type="PRINTS" id="PR00682">
    <property type="entry name" value="IPNSYNTHASE"/>
</dbReference>
<dbReference type="AlphaFoldDB" id="A0AAD7U9A2"/>
<organism evidence="3 4">
    <name type="scientific">Chrysophaeum taylorii</name>
    <dbReference type="NCBI Taxonomy" id="2483200"/>
    <lineage>
        <taxon>Eukaryota</taxon>
        <taxon>Sar</taxon>
        <taxon>Stramenopiles</taxon>
        <taxon>Ochrophyta</taxon>
        <taxon>Pelagophyceae</taxon>
        <taxon>Pelagomonadales</taxon>
        <taxon>Pelagomonadaceae</taxon>
        <taxon>Chrysophaeum</taxon>
    </lineage>
</organism>
<dbReference type="InterPro" id="IPR044861">
    <property type="entry name" value="IPNS-like_FE2OG_OXY"/>
</dbReference>
<keyword evidence="4" id="KW-1185">Reference proteome</keyword>
<name>A0AAD7U9A2_9STRA</name>
<dbReference type="SUPFAM" id="SSF51197">
    <property type="entry name" value="Clavaminate synthase-like"/>
    <property type="match status" value="1"/>
</dbReference>
<keyword evidence="1" id="KW-0479">Metal-binding</keyword>
<dbReference type="EMBL" id="JAQMWT010000489">
    <property type="protein sequence ID" value="KAJ8600621.1"/>
    <property type="molecule type" value="Genomic_DNA"/>
</dbReference>
<dbReference type="Pfam" id="PF03171">
    <property type="entry name" value="2OG-FeII_Oxy"/>
    <property type="match status" value="1"/>
</dbReference>
<dbReference type="InterPro" id="IPR005123">
    <property type="entry name" value="Oxoglu/Fe-dep_dioxygenase_dom"/>
</dbReference>
<gene>
    <name evidence="3" type="ORF">CTAYLR_008979</name>
</gene>
<sequence length="243" mass="26425">MRGVGGKAAVAGLVREACCEWGFFYATGHGVDEGLMEEALARCRALFALPLAEKERLDASQSKSYRGYNSLASGKHNCKPGPQEIKESFTIGREGEGPMRGGNQWPPLGDEWRDVMKKYFAATVEAARLVARALALSLGIEETFFVEQMTDPSAGMVLLRYPSSPDETEGVGCGEHTDAGFVTMLLHDEVPGLEVKPRGSEEWVAVPPRKGAFLVNLGDMMARWSNDAYLSTPHRVNAVRASS</sequence>
<evidence type="ECO:0000313" key="3">
    <source>
        <dbReference type="EMBL" id="KAJ8600621.1"/>
    </source>
</evidence>
<reference evidence="3" key="1">
    <citation type="submission" date="2023-01" db="EMBL/GenBank/DDBJ databases">
        <title>Metagenome sequencing of chrysophaentin producing Chrysophaeum taylorii.</title>
        <authorList>
            <person name="Davison J."/>
            <person name="Bewley C."/>
        </authorList>
    </citation>
    <scope>NUCLEOTIDE SEQUENCE</scope>
    <source>
        <strain evidence="3">NIES-1699</strain>
    </source>
</reference>
<evidence type="ECO:0000313" key="4">
    <source>
        <dbReference type="Proteomes" id="UP001230188"/>
    </source>
</evidence>